<evidence type="ECO:0000256" key="3">
    <source>
        <dbReference type="ARBA" id="ARBA00022741"/>
    </source>
</evidence>
<evidence type="ECO:0000256" key="1">
    <source>
        <dbReference type="ARBA" id="ARBA00005417"/>
    </source>
</evidence>
<gene>
    <name evidence="6" type="ORF">IPZ78_12940</name>
</gene>
<keyword evidence="4 6" id="KW-0067">ATP-binding</keyword>
<dbReference type="SUPFAM" id="SSF52540">
    <property type="entry name" value="P-loop containing nucleoside triphosphate hydrolases"/>
    <property type="match status" value="1"/>
</dbReference>
<dbReference type="InterPro" id="IPR003439">
    <property type="entry name" value="ABC_transporter-like_ATP-bd"/>
</dbReference>
<dbReference type="CDD" id="cd03230">
    <property type="entry name" value="ABC_DR_subfamily_A"/>
    <property type="match status" value="1"/>
</dbReference>
<evidence type="ECO:0000313" key="6">
    <source>
        <dbReference type="EMBL" id="MCA5006056.1"/>
    </source>
</evidence>
<keyword evidence="2" id="KW-0813">Transport</keyword>
<proteinExistence type="inferred from homology"/>
<dbReference type="PROSITE" id="PS50893">
    <property type="entry name" value="ABC_TRANSPORTER_2"/>
    <property type="match status" value="1"/>
</dbReference>
<dbReference type="InterPro" id="IPR003593">
    <property type="entry name" value="AAA+_ATPase"/>
</dbReference>
<dbReference type="PANTHER" id="PTHR43335:SF4">
    <property type="entry name" value="ABC TRANSPORTER, ATP-BINDING PROTEIN"/>
    <property type="match status" value="1"/>
</dbReference>
<protein>
    <submittedName>
        <fullName evidence="6">ATP-binding cassette domain-containing protein</fullName>
    </submittedName>
</protein>
<dbReference type="Gene3D" id="3.40.50.300">
    <property type="entry name" value="P-loop containing nucleotide triphosphate hydrolases"/>
    <property type="match status" value="1"/>
</dbReference>
<comment type="caution">
    <text evidence="6">The sequence shown here is derived from an EMBL/GenBank/DDBJ whole genome shotgun (WGS) entry which is preliminary data.</text>
</comment>
<dbReference type="GO" id="GO:0005524">
    <property type="term" value="F:ATP binding"/>
    <property type="evidence" value="ECO:0007669"/>
    <property type="project" value="UniProtKB-KW"/>
</dbReference>
<dbReference type="Proteomes" id="UP001165302">
    <property type="component" value="Unassembled WGS sequence"/>
</dbReference>
<organism evidence="6 7">
    <name type="scientific">Sphingobacterium bovistauri</name>
    <dbReference type="NCBI Taxonomy" id="2781959"/>
    <lineage>
        <taxon>Bacteria</taxon>
        <taxon>Pseudomonadati</taxon>
        <taxon>Bacteroidota</taxon>
        <taxon>Sphingobacteriia</taxon>
        <taxon>Sphingobacteriales</taxon>
        <taxon>Sphingobacteriaceae</taxon>
        <taxon>Sphingobacterium</taxon>
    </lineage>
</organism>
<keyword evidence="7" id="KW-1185">Reference proteome</keyword>
<dbReference type="InterPro" id="IPR027417">
    <property type="entry name" value="P-loop_NTPase"/>
</dbReference>
<dbReference type="RefSeq" id="WP_225554367.1">
    <property type="nucleotide sequence ID" value="NZ_JADEYP010000026.1"/>
</dbReference>
<evidence type="ECO:0000256" key="4">
    <source>
        <dbReference type="ARBA" id="ARBA00022840"/>
    </source>
</evidence>
<name>A0ABS7Z9I6_9SPHI</name>
<comment type="similarity">
    <text evidence="1">Belongs to the ABC transporter superfamily.</text>
</comment>
<evidence type="ECO:0000259" key="5">
    <source>
        <dbReference type="PROSITE" id="PS50893"/>
    </source>
</evidence>
<evidence type="ECO:0000313" key="7">
    <source>
        <dbReference type="Proteomes" id="UP001165302"/>
    </source>
</evidence>
<keyword evidence="3" id="KW-0547">Nucleotide-binding</keyword>
<dbReference type="PANTHER" id="PTHR43335">
    <property type="entry name" value="ABC TRANSPORTER, ATP-BINDING PROTEIN"/>
    <property type="match status" value="1"/>
</dbReference>
<dbReference type="EMBL" id="JADEYP010000026">
    <property type="protein sequence ID" value="MCA5006056.1"/>
    <property type="molecule type" value="Genomic_DNA"/>
</dbReference>
<dbReference type="SMART" id="SM00382">
    <property type="entry name" value="AAA"/>
    <property type="match status" value="1"/>
</dbReference>
<sequence length="235" mass="26656">MSIRIQNLSKKFGKQFALQDVSFHKTSNGIIGFLGPNGAGKSTTMKTLAGIIPIESGQCWIEEINIQQNSLESKKNIGYLPENNPLYLDMYVGEILEFQAALYNLDNVSTRIKDVVKKTGLVHEQHKKIKELSKGYRQRVGLACAIIHNPKVLILDEPTTGLDPNQIIEIRQLIRDLSKEKTVLLSTHLMQEVEAICDEIIVIHQGKIKDQFLLRDKNSRYPNLSMEEIFVQLTK</sequence>
<dbReference type="Pfam" id="PF00005">
    <property type="entry name" value="ABC_tran"/>
    <property type="match status" value="1"/>
</dbReference>
<evidence type="ECO:0000256" key="2">
    <source>
        <dbReference type="ARBA" id="ARBA00022448"/>
    </source>
</evidence>
<reference evidence="6" key="1">
    <citation type="submission" date="2020-10" db="EMBL/GenBank/DDBJ databases">
        <authorList>
            <person name="Lu T."/>
            <person name="Wang Q."/>
            <person name="Han X."/>
        </authorList>
    </citation>
    <scope>NUCLEOTIDE SEQUENCE</scope>
    <source>
        <strain evidence="6">WQ 366</strain>
    </source>
</reference>
<feature type="domain" description="ABC transporter" evidence="5">
    <location>
        <begin position="3"/>
        <end position="230"/>
    </location>
</feature>
<accession>A0ABS7Z9I6</accession>